<protein>
    <submittedName>
        <fullName evidence="1">Peroxiredoxin</fullName>
    </submittedName>
</protein>
<dbReference type="Pfam" id="PF02566">
    <property type="entry name" value="OsmC"/>
    <property type="match status" value="1"/>
</dbReference>
<dbReference type="Gene3D" id="3.30.300.20">
    <property type="match status" value="1"/>
</dbReference>
<dbReference type="InterPro" id="IPR015946">
    <property type="entry name" value="KH_dom-like_a/b"/>
</dbReference>
<keyword evidence="2" id="KW-1185">Reference proteome</keyword>
<accession>A0A8J2YW47</accession>
<reference evidence="1" key="1">
    <citation type="journal article" date="2014" name="Int. J. Syst. Evol. Microbiol.">
        <title>Complete genome sequence of Corynebacterium casei LMG S-19264T (=DSM 44701T), isolated from a smear-ripened cheese.</title>
        <authorList>
            <consortium name="US DOE Joint Genome Institute (JGI-PGF)"/>
            <person name="Walter F."/>
            <person name="Albersmeier A."/>
            <person name="Kalinowski J."/>
            <person name="Ruckert C."/>
        </authorList>
    </citation>
    <scope>NUCLEOTIDE SEQUENCE</scope>
    <source>
        <strain evidence="1">CGMCC 1.15725</strain>
    </source>
</reference>
<proteinExistence type="predicted"/>
<dbReference type="RefSeq" id="WP_189047519.1">
    <property type="nucleotide sequence ID" value="NZ_BMJQ01000008.1"/>
</dbReference>
<organism evidence="1 2">
    <name type="scientific">Aliidongia dinghuensis</name>
    <dbReference type="NCBI Taxonomy" id="1867774"/>
    <lineage>
        <taxon>Bacteria</taxon>
        <taxon>Pseudomonadati</taxon>
        <taxon>Pseudomonadota</taxon>
        <taxon>Alphaproteobacteria</taxon>
        <taxon>Rhodospirillales</taxon>
        <taxon>Dongiaceae</taxon>
        <taxon>Aliidongia</taxon>
    </lineage>
</organism>
<dbReference type="AlphaFoldDB" id="A0A8J2YW47"/>
<evidence type="ECO:0000313" key="2">
    <source>
        <dbReference type="Proteomes" id="UP000646365"/>
    </source>
</evidence>
<dbReference type="Proteomes" id="UP000646365">
    <property type="component" value="Unassembled WGS sequence"/>
</dbReference>
<comment type="caution">
    <text evidence="1">The sequence shown here is derived from an EMBL/GenBank/DDBJ whole genome shotgun (WGS) entry which is preliminary data.</text>
</comment>
<dbReference type="EMBL" id="BMJQ01000008">
    <property type="protein sequence ID" value="GGF23520.1"/>
    <property type="molecule type" value="Genomic_DNA"/>
</dbReference>
<dbReference type="PANTHER" id="PTHR42830">
    <property type="entry name" value="OSMOTICALLY INDUCIBLE FAMILY PROTEIN"/>
    <property type="match status" value="1"/>
</dbReference>
<dbReference type="InterPro" id="IPR052707">
    <property type="entry name" value="OsmC_Ohr_Peroxiredoxin"/>
</dbReference>
<name>A0A8J2YW47_9PROT</name>
<dbReference type="PANTHER" id="PTHR42830:SF2">
    <property type="entry name" value="OSMC_OHR FAMILY PROTEIN"/>
    <property type="match status" value="1"/>
</dbReference>
<evidence type="ECO:0000313" key="1">
    <source>
        <dbReference type="EMBL" id="GGF23520.1"/>
    </source>
</evidence>
<sequence>MAGKTHRYSLAVTWTGNRGVGTADYRAYERSHEISAPGKPTIPGSSDPAFRGDPARWNPEEMLVAAVSTCHQLWYLHLASAAGIRVVGYEDQPVGEMAETTDGGGHFTGVTLHPRVTIAPGADIARAEALHHDAHALCFIANSVKFEIGCIPETRVEG</sequence>
<dbReference type="SUPFAM" id="SSF82784">
    <property type="entry name" value="OsmC-like"/>
    <property type="match status" value="1"/>
</dbReference>
<dbReference type="InterPro" id="IPR003718">
    <property type="entry name" value="OsmC/Ohr_fam"/>
</dbReference>
<gene>
    <name evidence="1" type="ORF">GCM10011611_32020</name>
</gene>
<reference evidence="1" key="2">
    <citation type="submission" date="2020-09" db="EMBL/GenBank/DDBJ databases">
        <authorList>
            <person name="Sun Q."/>
            <person name="Zhou Y."/>
        </authorList>
    </citation>
    <scope>NUCLEOTIDE SEQUENCE</scope>
    <source>
        <strain evidence="1">CGMCC 1.15725</strain>
    </source>
</reference>
<dbReference type="InterPro" id="IPR036102">
    <property type="entry name" value="OsmC/Ohrsf"/>
</dbReference>